<sequence length="349" mass="37758">MRRFPPERIVCLTEETVETLYLLGEQVRIVGVSGYAVRPSQVRREKPRVSAFTSADILKILALDPDLVLAFSDLQADIVAELVRAGVAVHAFNHRDVAGILAMIRTVGALVGANGRAEALARGYEERLVRVAAEAQGQPRPRVFFEEWDEPLISGIGWVSELVRVAGGEDVFPELAAQAAAKDRIVAPEAVAAAAPDVILASWCGKKVVPARIAARPGWDAIPAVRANRITEIKSPLILQPGPAALTDGLDAIVAALEAARAPVAESGGGDGRHRPWALSERHRAVLRKVPDDGWVEGSRLDGRCLDLLLRRGWIRRVHADPQGRARQDGYQRTSAARLALFPDGRPSK</sequence>
<dbReference type="SUPFAM" id="SSF53807">
    <property type="entry name" value="Helical backbone' metal receptor"/>
    <property type="match status" value="1"/>
</dbReference>
<dbReference type="Pfam" id="PF01497">
    <property type="entry name" value="Peripla_BP_2"/>
    <property type="match status" value="1"/>
</dbReference>
<feature type="domain" description="Fe/B12 periplasmic-binding" evidence="1">
    <location>
        <begin position="8"/>
        <end position="261"/>
    </location>
</feature>
<dbReference type="AlphaFoldDB" id="A0A564G484"/>
<evidence type="ECO:0000313" key="2">
    <source>
        <dbReference type="EMBL" id="GJD56458.1"/>
    </source>
</evidence>
<protein>
    <submittedName>
        <fullName evidence="3">Vitamin B12-binding protein</fullName>
    </submittedName>
</protein>
<dbReference type="Proteomes" id="UP000401717">
    <property type="component" value="Unassembled WGS sequence"/>
</dbReference>
<dbReference type="Proteomes" id="UP001055303">
    <property type="component" value="Unassembled WGS sequence"/>
</dbReference>
<dbReference type="EMBL" id="CABFVH010000039">
    <property type="protein sequence ID" value="VUF14768.1"/>
    <property type="molecule type" value="Genomic_DNA"/>
</dbReference>
<keyword evidence="5" id="KW-1185">Reference proteome</keyword>
<evidence type="ECO:0000313" key="3">
    <source>
        <dbReference type="EMBL" id="VUF14768.1"/>
    </source>
</evidence>
<name>A0A564G484_9HYPH</name>
<dbReference type="CDD" id="cd01144">
    <property type="entry name" value="BtuF"/>
    <property type="match status" value="1"/>
</dbReference>
<gene>
    <name evidence="3" type="primary">btuF_2</name>
    <name evidence="2" type="synonym">btuF_1</name>
    <name evidence="2" type="ORF">IFDJLNFL_2355</name>
    <name evidence="3" type="ORF">MTDSW087_04493</name>
</gene>
<reference evidence="3 4" key="1">
    <citation type="submission" date="2019-06" db="EMBL/GenBank/DDBJ databases">
        <authorList>
            <person name="Rodrigo-Torres L."/>
            <person name="Arahal R. D."/>
            <person name="Lucena T."/>
        </authorList>
    </citation>
    <scope>NUCLEOTIDE SEQUENCE [LARGE SCALE GENOMIC DNA]</scope>
    <source>
        <strain evidence="3 4">SW08-7</strain>
    </source>
</reference>
<dbReference type="PANTHER" id="PTHR42860">
    <property type="entry name" value="VITAMIN B12-BINDING PROTEIN"/>
    <property type="match status" value="1"/>
</dbReference>
<dbReference type="PROSITE" id="PS50983">
    <property type="entry name" value="FE_B12_PBP"/>
    <property type="match status" value="1"/>
</dbReference>
<proteinExistence type="predicted"/>
<reference evidence="2" key="3">
    <citation type="submission" date="2021-08" db="EMBL/GenBank/DDBJ databases">
        <authorList>
            <person name="Tani A."/>
            <person name="Ola A."/>
            <person name="Ogura Y."/>
            <person name="Katsura K."/>
            <person name="Hayashi T."/>
        </authorList>
    </citation>
    <scope>NUCLEOTIDE SEQUENCE</scope>
    <source>
        <strain evidence="2">DSM 22415</strain>
    </source>
</reference>
<reference evidence="2" key="2">
    <citation type="journal article" date="2021" name="Front. Microbiol.">
        <title>Comprehensive Comparative Genomics and Phenotyping of Methylobacterium Species.</title>
        <authorList>
            <person name="Alessa O."/>
            <person name="Ogura Y."/>
            <person name="Fujitani Y."/>
            <person name="Takami H."/>
            <person name="Hayashi T."/>
            <person name="Sahin N."/>
            <person name="Tani A."/>
        </authorList>
    </citation>
    <scope>NUCLEOTIDE SEQUENCE</scope>
    <source>
        <strain evidence="2">DSM 22415</strain>
    </source>
</reference>
<accession>A0A564G484</accession>
<dbReference type="InterPro" id="IPR051030">
    <property type="entry name" value="Vitamin_B12-ABC_binding"/>
</dbReference>
<dbReference type="InterPro" id="IPR002491">
    <property type="entry name" value="ABC_transptr_periplasmic_BD"/>
</dbReference>
<organism evidence="3 4">
    <name type="scientific">Methylobacterium dankookense</name>
    <dbReference type="NCBI Taxonomy" id="560405"/>
    <lineage>
        <taxon>Bacteria</taxon>
        <taxon>Pseudomonadati</taxon>
        <taxon>Pseudomonadota</taxon>
        <taxon>Alphaproteobacteria</taxon>
        <taxon>Hyphomicrobiales</taxon>
        <taxon>Methylobacteriaceae</taxon>
        <taxon>Methylobacterium</taxon>
    </lineage>
</organism>
<evidence type="ECO:0000313" key="4">
    <source>
        <dbReference type="Proteomes" id="UP000401717"/>
    </source>
</evidence>
<dbReference type="OrthoDB" id="9775594at2"/>
<dbReference type="PANTHER" id="PTHR42860:SF2">
    <property type="entry name" value="BLL4160 PROTEIN"/>
    <property type="match status" value="1"/>
</dbReference>
<evidence type="ECO:0000313" key="5">
    <source>
        <dbReference type="Proteomes" id="UP001055303"/>
    </source>
</evidence>
<dbReference type="EMBL" id="BPQI01000062">
    <property type="protein sequence ID" value="GJD56458.1"/>
    <property type="molecule type" value="Genomic_DNA"/>
</dbReference>
<dbReference type="Gene3D" id="3.40.50.1980">
    <property type="entry name" value="Nitrogenase molybdenum iron protein domain"/>
    <property type="match status" value="2"/>
</dbReference>
<evidence type="ECO:0000259" key="1">
    <source>
        <dbReference type="PROSITE" id="PS50983"/>
    </source>
</evidence>